<accession>A0A078HC86</accession>
<proteinExistence type="predicted"/>
<dbReference type="Gramene" id="CDY35064">
    <property type="protein sequence ID" value="CDY35064"/>
    <property type="gene ID" value="GSBRNA2T00057934001"/>
</dbReference>
<name>A0A078HC86_BRANA</name>
<reference evidence="1 2" key="1">
    <citation type="journal article" date="2014" name="Science">
        <title>Plant genetics. Early allopolyploid evolution in the post-Neolithic Brassica napus oilseed genome.</title>
        <authorList>
            <person name="Chalhoub B."/>
            <person name="Denoeud F."/>
            <person name="Liu S."/>
            <person name="Parkin I.A."/>
            <person name="Tang H."/>
            <person name="Wang X."/>
            <person name="Chiquet J."/>
            <person name="Belcram H."/>
            <person name="Tong C."/>
            <person name="Samans B."/>
            <person name="Correa M."/>
            <person name="Da Silva C."/>
            <person name="Just J."/>
            <person name="Falentin C."/>
            <person name="Koh C.S."/>
            <person name="Le Clainche I."/>
            <person name="Bernard M."/>
            <person name="Bento P."/>
            <person name="Noel B."/>
            <person name="Labadie K."/>
            <person name="Alberti A."/>
            <person name="Charles M."/>
            <person name="Arnaud D."/>
            <person name="Guo H."/>
            <person name="Daviaud C."/>
            <person name="Alamery S."/>
            <person name="Jabbari K."/>
            <person name="Zhao M."/>
            <person name="Edger P.P."/>
            <person name="Chelaifa H."/>
            <person name="Tack D."/>
            <person name="Lassalle G."/>
            <person name="Mestiri I."/>
            <person name="Schnel N."/>
            <person name="Le Paslier M.C."/>
            <person name="Fan G."/>
            <person name="Renault V."/>
            <person name="Bayer P.E."/>
            <person name="Golicz A.A."/>
            <person name="Manoli S."/>
            <person name="Lee T.H."/>
            <person name="Thi V.H."/>
            <person name="Chalabi S."/>
            <person name="Hu Q."/>
            <person name="Fan C."/>
            <person name="Tollenaere R."/>
            <person name="Lu Y."/>
            <person name="Battail C."/>
            <person name="Shen J."/>
            <person name="Sidebottom C.H."/>
            <person name="Wang X."/>
            <person name="Canaguier A."/>
            <person name="Chauveau A."/>
            <person name="Berard A."/>
            <person name="Deniot G."/>
            <person name="Guan M."/>
            <person name="Liu Z."/>
            <person name="Sun F."/>
            <person name="Lim Y.P."/>
            <person name="Lyons E."/>
            <person name="Town C.D."/>
            <person name="Bancroft I."/>
            <person name="Wang X."/>
            <person name="Meng J."/>
            <person name="Ma J."/>
            <person name="Pires J.C."/>
            <person name="King G.J."/>
            <person name="Brunel D."/>
            <person name="Delourme R."/>
            <person name="Renard M."/>
            <person name="Aury J.M."/>
            <person name="Adams K.L."/>
            <person name="Batley J."/>
            <person name="Snowdon R.J."/>
            <person name="Tost J."/>
            <person name="Edwards D."/>
            <person name="Zhou Y."/>
            <person name="Hua W."/>
            <person name="Sharpe A.G."/>
            <person name="Paterson A.H."/>
            <person name="Guan C."/>
            <person name="Wincker P."/>
        </authorList>
    </citation>
    <scope>NUCLEOTIDE SEQUENCE [LARGE SCALE GENOMIC DNA]</scope>
    <source>
        <strain evidence="2">cv. Darmor-bzh</strain>
    </source>
</reference>
<sequence>MATKSDKAIGIDLGTTVSSGGDSPIRLFRAICGTGRSRLSPVLGTSR</sequence>
<dbReference type="PROSITE" id="PS00297">
    <property type="entry name" value="HSP70_1"/>
    <property type="match status" value="1"/>
</dbReference>
<dbReference type="EMBL" id="LK032346">
    <property type="protein sequence ID" value="CDY35064.1"/>
    <property type="molecule type" value="Genomic_DNA"/>
</dbReference>
<evidence type="ECO:0000313" key="1">
    <source>
        <dbReference type="EMBL" id="CDY35064.1"/>
    </source>
</evidence>
<dbReference type="Proteomes" id="UP000028999">
    <property type="component" value="Unassembled WGS sequence"/>
</dbReference>
<dbReference type="AlphaFoldDB" id="A0A078HC86"/>
<protein>
    <submittedName>
        <fullName evidence="1">BnaA06g10740D protein</fullName>
    </submittedName>
</protein>
<gene>
    <name evidence="1" type="primary">BnaA06g10740D</name>
    <name evidence="1" type="ORF">GSBRNA2T00057934001</name>
</gene>
<keyword evidence="2" id="KW-1185">Reference proteome</keyword>
<dbReference type="InterPro" id="IPR018181">
    <property type="entry name" value="Heat_shock_70_CS"/>
</dbReference>
<evidence type="ECO:0000313" key="2">
    <source>
        <dbReference type="Proteomes" id="UP000028999"/>
    </source>
</evidence>
<dbReference type="PaxDb" id="3708-A0A078HC86"/>
<organism evidence="1 2">
    <name type="scientific">Brassica napus</name>
    <name type="common">Rape</name>
    <dbReference type="NCBI Taxonomy" id="3708"/>
    <lineage>
        <taxon>Eukaryota</taxon>
        <taxon>Viridiplantae</taxon>
        <taxon>Streptophyta</taxon>
        <taxon>Embryophyta</taxon>
        <taxon>Tracheophyta</taxon>
        <taxon>Spermatophyta</taxon>
        <taxon>Magnoliopsida</taxon>
        <taxon>eudicotyledons</taxon>
        <taxon>Gunneridae</taxon>
        <taxon>Pentapetalae</taxon>
        <taxon>rosids</taxon>
        <taxon>malvids</taxon>
        <taxon>Brassicales</taxon>
        <taxon>Brassicaceae</taxon>
        <taxon>Brassiceae</taxon>
        <taxon>Brassica</taxon>
    </lineage>
</organism>